<proteinExistence type="predicted"/>
<protein>
    <submittedName>
        <fullName evidence="1">DUF1573 domain-containing protein</fullName>
    </submittedName>
</protein>
<organism evidence="1 2">
    <name type="scientific">Flavobacterium bernardetii</name>
    <dbReference type="NCBI Taxonomy" id="2813823"/>
    <lineage>
        <taxon>Bacteria</taxon>
        <taxon>Pseudomonadati</taxon>
        <taxon>Bacteroidota</taxon>
        <taxon>Flavobacteriia</taxon>
        <taxon>Flavobacteriales</taxon>
        <taxon>Flavobacteriaceae</taxon>
        <taxon>Flavobacterium</taxon>
    </lineage>
</organism>
<accession>A0ABR7IU05</accession>
<dbReference type="RefSeq" id="WP_166124473.1">
    <property type="nucleotide sequence ID" value="NZ_JAANOQ010000001.1"/>
</dbReference>
<comment type="caution">
    <text evidence="1">The sequence shown here is derived from an EMBL/GenBank/DDBJ whole genome shotgun (WGS) entry which is preliminary data.</text>
</comment>
<evidence type="ECO:0000313" key="1">
    <source>
        <dbReference type="EMBL" id="MBC5833257.1"/>
    </source>
</evidence>
<dbReference type="InterPro" id="IPR011467">
    <property type="entry name" value="DUF1573"/>
</dbReference>
<evidence type="ECO:0000313" key="2">
    <source>
        <dbReference type="Proteomes" id="UP000605990"/>
    </source>
</evidence>
<dbReference type="PANTHER" id="PTHR37833">
    <property type="entry name" value="LIPOPROTEIN-RELATED"/>
    <property type="match status" value="1"/>
</dbReference>
<dbReference type="Gene3D" id="2.60.40.10">
    <property type="entry name" value="Immunoglobulins"/>
    <property type="match status" value="1"/>
</dbReference>
<name>A0ABR7IU05_9FLAO</name>
<dbReference type="PROSITE" id="PS51257">
    <property type="entry name" value="PROKAR_LIPOPROTEIN"/>
    <property type="match status" value="1"/>
</dbReference>
<reference evidence="1 2" key="1">
    <citation type="submission" date="2020-08" db="EMBL/GenBank/DDBJ databases">
        <title>Description of novel Flavobacterium F-408 isolate.</title>
        <authorList>
            <person name="Saticioglu I.B."/>
            <person name="Duman M."/>
            <person name="Altun S."/>
        </authorList>
    </citation>
    <scope>NUCLEOTIDE SEQUENCE [LARGE SCALE GENOMIC DNA]</scope>
    <source>
        <strain evidence="1 2">F-408</strain>
    </source>
</reference>
<dbReference type="InterPro" id="IPR013783">
    <property type="entry name" value="Ig-like_fold"/>
</dbReference>
<dbReference type="Proteomes" id="UP000605990">
    <property type="component" value="Unassembled WGS sequence"/>
</dbReference>
<gene>
    <name evidence="1" type="ORF">H8R27_00025</name>
</gene>
<dbReference type="EMBL" id="JACRUN010000001">
    <property type="protein sequence ID" value="MBC5833257.1"/>
    <property type="molecule type" value="Genomic_DNA"/>
</dbReference>
<sequence length="147" mass="16256">MKKIVRIFVVASLLMTFSCKKEIEKTEEITTTTSLEDNAKVPKTKVEFDKEIHDFGEIEQGEIVETTFLIKNVGDKNLYIVDAHGSCGCTVPEVTKEAIEPGKSAPISVKFDSNGKSGEVTKTIMVTCNTEKIVENIKIKASIKTKK</sequence>
<dbReference type="PANTHER" id="PTHR37833:SF1">
    <property type="entry name" value="SIGNAL PEPTIDE PROTEIN"/>
    <property type="match status" value="1"/>
</dbReference>
<keyword evidence="2" id="KW-1185">Reference proteome</keyword>
<dbReference type="Pfam" id="PF07610">
    <property type="entry name" value="DUF1573"/>
    <property type="match status" value="1"/>
</dbReference>